<dbReference type="InParanoid" id="A0LJN1"/>
<feature type="region of interest" description="Disordered" evidence="1">
    <location>
        <begin position="1"/>
        <end position="53"/>
    </location>
</feature>
<dbReference type="AlphaFoldDB" id="A0LJN1"/>
<organism evidence="2 3">
    <name type="scientific">Syntrophobacter fumaroxidans (strain DSM 10017 / MPOB)</name>
    <dbReference type="NCBI Taxonomy" id="335543"/>
    <lineage>
        <taxon>Bacteria</taxon>
        <taxon>Pseudomonadati</taxon>
        <taxon>Thermodesulfobacteriota</taxon>
        <taxon>Syntrophobacteria</taxon>
        <taxon>Syntrophobacterales</taxon>
        <taxon>Syntrophobacteraceae</taxon>
        <taxon>Syntrophobacter</taxon>
    </lineage>
</organism>
<sequence>MNSRMSFQARQESGGTIVSFNPPPFGPAGAMLRSRRSVPEASGTYRPDNRQNTWKIESGGFGRLSGGAALHRSSVPAGNDHSCEVMISSVREFLILRCEPPVHGDL</sequence>
<dbReference type="Proteomes" id="UP000001784">
    <property type="component" value="Chromosome"/>
</dbReference>
<evidence type="ECO:0000256" key="1">
    <source>
        <dbReference type="SAM" id="MobiDB-lite"/>
    </source>
</evidence>
<dbReference type="EMBL" id="CP000478">
    <property type="protein sequence ID" value="ABK17633.1"/>
    <property type="molecule type" value="Genomic_DNA"/>
</dbReference>
<evidence type="ECO:0000313" key="3">
    <source>
        <dbReference type="Proteomes" id="UP000001784"/>
    </source>
</evidence>
<dbReference type="HOGENOM" id="CLU_2221914_0_0_7"/>
<protein>
    <submittedName>
        <fullName evidence="2">Uncharacterized protein</fullName>
    </submittedName>
</protein>
<keyword evidence="3" id="KW-1185">Reference proteome</keyword>
<reference evidence="2 3" key="1">
    <citation type="submission" date="2006-10" db="EMBL/GenBank/DDBJ databases">
        <title>Complete sequence of Syntrophobacter fumaroxidans MPOB.</title>
        <authorList>
            <consortium name="US DOE Joint Genome Institute"/>
            <person name="Copeland A."/>
            <person name="Lucas S."/>
            <person name="Lapidus A."/>
            <person name="Barry K."/>
            <person name="Detter J.C."/>
            <person name="Glavina del Rio T."/>
            <person name="Hammon N."/>
            <person name="Israni S."/>
            <person name="Pitluck S."/>
            <person name="Goltsman E.G."/>
            <person name="Martinez M."/>
            <person name="Schmutz J."/>
            <person name="Larimer F."/>
            <person name="Land M."/>
            <person name="Hauser L."/>
            <person name="Kyrpides N."/>
            <person name="Kim E."/>
            <person name="Boone D.R."/>
            <person name="Brockman F."/>
            <person name="Culley D."/>
            <person name="Ferry J."/>
            <person name="Gunsalus R."/>
            <person name="McInerney M.J."/>
            <person name="Morrison M."/>
            <person name="Plugge C."/>
            <person name="Rohlin L."/>
            <person name="Scholten J."/>
            <person name="Sieber J."/>
            <person name="Stams A.J.M."/>
            <person name="Worm P."/>
            <person name="Henstra A.M."/>
            <person name="Richardson P."/>
        </authorList>
    </citation>
    <scope>NUCLEOTIDE SEQUENCE [LARGE SCALE GENOMIC DNA]</scope>
    <source>
        <strain evidence="3">DSM 10017 / MPOB</strain>
    </source>
</reference>
<evidence type="ECO:0000313" key="2">
    <source>
        <dbReference type="EMBL" id="ABK17633.1"/>
    </source>
</evidence>
<proteinExistence type="predicted"/>
<accession>A0LJN1</accession>
<feature type="compositionally biased region" description="Polar residues" evidence="1">
    <location>
        <begin position="1"/>
        <end position="19"/>
    </location>
</feature>
<dbReference type="KEGG" id="sfu:Sfum_1948"/>
<name>A0LJN1_SYNFM</name>
<gene>
    <name evidence="2" type="ordered locus">Sfum_1948</name>
</gene>